<evidence type="ECO:0000313" key="3">
    <source>
        <dbReference type="Proteomes" id="UP000593567"/>
    </source>
</evidence>
<dbReference type="GO" id="GO:0003677">
    <property type="term" value="F:DNA binding"/>
    <property type="evidence" value="ECO:0007669"/>
    <property type="project" value="InterPro"/>
</dbReference>
<evidence type="ECO:0000313" key="2">
    <source>
        <dbReference type="EMBL" id="KAF6028223.1"/>
    </source>
</evidence>
<dbReference type="Proteomes" id="UP000593567">
    <property type="component" value="Unassembled WGS sequence"/>
</dbReference>
<comment type="caution">
    <text evidence="2">The sequence shown here is derived from an EMBL/GenBank/DDBJ whole genome shotgun (WGS) entry which is preliminary data.</text>
</comment>
<dbReference type="InterPro" id="IPR037059">
    <property type="entry name" value="RHD_DNA_bind_dom_sf"/>
</dbReference>
<organism evidence="2 3">
    <name type="scientific">Bugula neritina</name>
    <name type="common">Brown bryozoan</name>
    <name type="synonym">Sertularia neritina</name>
    <dbReference type="NCBI Taxonomy" id="10212"/>
    <lineage>
        <taxon>Eukaryota</taxon>
        <taxon>Metazoa</taxon>
        <taxon>Spiralia</taxon>
        <taxon>Lophotrochozoa</taxon>
        <taxon>Bryozoa</taxon>
        <taxon>Gymnolaemata</taxon>
        <taxon>Cheilostomatida</taxon>
        <taxon>Flustrina</taxon>
        <taxon>Buguloidea</taxon>
        <taxon>Bugulidae</taxon>
        <taxon>Bugula</taxon>
    </lineage>
</organism>
<dbReference type="SUPFAM" id="SSF81296">
    <property type="entry name" value="E set domains"/>
    <property type="match status" value="1"/>
</dbReference>
<name>A0A7J7JQT1_BUGNE</name>
<feature type="compositionally biased region" description="Polar residues" evidence="1">
    <location>
        <begin position="701"/>
        <end position="719"/>
    </location>
</feature>
<dbReference type="InterPro" id="IPR013783">
    <property type="entry name" value="Ig-like_fold"/>
</dbReference>
<dbReference type="EMBL" id="VXIV02001974">
    <property type="protein sequence ID" value="KAF6028223.1"/>
    <property type="molecule type" value="Genomic_DNA"/>
</dbReference>
<gene>
    <name evidence="2" type="ORF">EB796_013469</name>
</gene>
<dbReference type="InterPro" id="IPR014756">
    <property type="entry name" value="Ig_E-set"/>
</dbReference>
<feature type="compositionally biased region" description="Low complexity" evidence="1">
    <location>
        <begin position="781"/>
        <end position="794"/>
    </location>
</feature>
<accession>A0A7J7JQT1</accession>
<evidence type="ECO:0008006" key="4">
    <source>
        <dbReference type="Google" id="ProtNLM"/>
    </source>
</evidence>
<proteinExistence type="predicted"/>
<dbReference type="AlphaFoldDB" id="A0A7J7JQT1"/>
<feature type="region of interest" description="Disordered" evidence="1">
    <location>
        <begin position="699"/>
        <end position="719"/>
    </location>
</feature>
<keyword evidence="3" id="KW-1185">Reference proteome</keyword>
<dbReference type="GO" id="GO:0003700">
    <property type="term" value="F:DNA-binding transcription factor activity"/>
    <property type="evidence" value="ECO:0007669"/>
    <property type="project" value="InterPro"/>
</dbReference>
<dbReference type="Gene3D" id="2.60.40.10">
    <property type="entry name" value="Immunoglobulins"/>
    <property type="match status" value="1"/>
</dbReference>
<reference evidence="2" key="1">
    <citation type="submission" date="2020-06" db="EMBL/GenBank/DDBJ databases">
        <title>Draft genome of Bugula neritina, a colonial animal packing powerful symbionts and potential medicines.</title>
        <authorList>
            <person name="Rayko M."/>
        </authorList>
    </citation>
    <scope>NUCLEOTIDE SEQUENCE [LARGE SCALE GENOMIC DNA]</scope>
    <source>
        <strain evidence="2">Kwan_BN1</strain>
    </source>
</reference>
<protein>
    <recommendedName>
        <fullName evidence="4">RHD domain-containing protein</fullName>
    </recommendedName>
</protein>
<sequence length="808" mass="86150">MLDYYWGAAIYMVTTEMATHQLLEVTIASQPPECIGKVRYLDKDGKGGGPIKCCHGSNRTGFSVQVTSSSPQLHGSRIKVIAFCVTDTQPVAYHPLLLIENGGGTDQVHGVVTRDLFLTDRVQNISFGKIKIAQCSKDLVRQCLEERGRHLNMLGVNAQAGAVQSGTVSKNGEFKIAVYVIVETTPDSGGLLLNSVMTDSVEIITDSLKIKKVVPCEISANGGEIVLICHPFKSSTDTMAVKFCDTSGWEITRPLSERNIHEGSAIKLDAPKYPSPKSRRSKVFIKLCSITVRKTNESSGHPFTYISDESVCKPDRKRRRMKGNIEVAKKKLAVVADNEDVPAVLNSISLSSGSSAGSFSSNTRSVMESAITESLESEAAAAYQHTSIQTHIGSVRPSRNIESELLNTASQRVSPENRAEVKGLLNVPAGSMLHQTQRASNFYCSDQNRNYFSPSFAGEGAATLPPNPSDVACVFSSLDTGLLPGGVYASQIHQISNFQGSAVTNSYTNGVMTNHFTTGVNSHTGGVMTNHLATGVNSHTGGVMTNHLTTGVNSYTNGVMTNHLATGVNSHMGGVMTNHLVTGVNSHTGGVMTNHLATGVNSHTGGVMTNHLTTGVNSYTNAVMTNHLVTGVNSHTGGVMTNHFTTGVNSHMGGVMTNHLATGVNSHTNGVMTNHFTTGVNTHMGGVAAATPHHVADTKAESNQAPYSNHTPLMSNQPSRCSLDITSELHNESSFSAVGRQQTTKVSEGDDLSLNLSEELNDKLSFRELLSSDKNLDSVMSTGSSLSTPPSSLGQPKEKSVRDMIMGQ</sequence>
<dbReference type="Gene3D" id="2.60.40.340">
    <property type="entry name" value="Rel homology domain (RHD), DNA-binding domain"/>
    <property type="match status" value="1"/>
</dbReference>
<evidence type="ECO:0000256" key="1">
    <source>
        <dbReference type="SAM" id="MobiDB-lite"/>
    </source>
</evidence>
<feature type="region of interest" description="Disordered" evidence="1">
    <location>
        <begin position="778"/>
        <end position="808"/>
    </location>
</feature>